<dbReference type="PROSITE" id="PS00108">
    <property type="entry name" value="PROTEIN_KINASE_ST"/>
    <property type="match status" value="1"/>
</dbReference>
<dbReference type="Gene3D" id="3.30.200.20">
    <property type="entry name" value="Phosphorylase Kinase, domain 1"/>
    <property type="match status" value="1"/>
</dbReference>
<dbReference type="PANTHER" id="PTHR43289:SF6">
    <property type="entry name" value="SERINE_THREONINE-PROTEIN KINASE NEKL-3"/>
    <property type="match status" value="1"/>
</dbReference>
<dbReference type="InterPro" id="IPR005543">
    <property type="entry name" value="PASTA_dom"/>
</dbReference>
<gene>
    <name evidence="15" type="primary">pknB</name>
    <name evidence="15" type="ORF">QRT05_02425</name>
</gene>
<sequence>MVDDGSRILAGRYEVGELIGRGGMAEVHIGHDTRLGRTVAIKILRSDLARDPSFQNRFRREAQAAASLNHPAIVAVYDTGEDVITEPTGVVGHVPFIVMEYVEGHTVRDILRDGHAVPIEEAVEITAGVLSALEYSHHAGIVHRDIKPANVMLTPTGAVKVMDFGIARAVADSAATMTQTQAVIGTAQYLSPEQARGETVDTRSDLYSTGCLLFELLTGRPPFVGDSPVSVAYQHVREAAPVPSSLASDVPDSLDRITLKALAKERDSRYSTAAEFRSELEAVLRGGAVSAPAVGAIVPAVAAAEATQLLAPQVPVTQTLPPAQPPWGTTGLAEVATVPDEEERKRPWLVWLLVAIAVLAVAGIAALLIANANKNAGPTTVAVPNVVGKSEADAVNALTAADLVPVRAEGSSTTVPEGDVISTNPPADQEVEEKSNVTYTVSTGPGEVDVPDVTGRTEADATKMLTDVGLVVDPTRKDDDNPNYPKGQVTKTNPEGGQSVEAGTSVQLSVSTGNVDVPSFVGKDQKEAVDTLSNKLNMRPNTKEVESADEEPGTVLSQDRDGLLKQGTVITLEIAVAPTNAEVPNVIGMTYEEAVQAIKDAGITGTPKRIDEPSETEPAGNVLFPDPGVGSQVELDQVIELHVSSGPPQTPPDPTTPGNDDGTNP</sequence>
<dbReference type="RefSeq" id="WP_289444934.1">
    <property type="nucleotide sequence ID" value="NZ_JAUCGR010000001.1"/>
</dbReference>
<keyword evidence="2" id="KW-0723">Serine/threonine-protein kinase</keyword>
<dbReference type="PROSITE" id="PS50011">
    <property type="entry name" value="PROTEIN_KINASE_DOM"/>
    <property type="match status" value="1"/>
</dbReference>
<evidence type="ECO:0000256" key="12">
    <source>
        <dbReference type="SAM" id="Phobius"/>
    </source>
</evidence>
<feature type="domain" description="PASTA" evidence="14">
    <location>
        <begin position="377"/>
        <end position="443"/>
    </location>
</feature>
<dbReference type="PROSITE" id="PS00107">
    <property type="entry name" value="PROTEIN_KINASE_ATP"/>
    <property type="match status" value="1"/>
</dbReference>
<keyword evidence="7 10" id="KW-0067">ATP-binding</keyword>
<name>A0ABT7S3H8_9CELL</name>
<dbReference type="EC" id="2.7.11.1" evidence="1"/>
<keyword evidence="3" id="KW-0808">Transferase</keyword>
<evidence type="ECO:0000256" key="10">
    <source>
        <dbReference type="PROSITE-ProRule" id="PRU10141"/>
    </source>
</evidence>
<evidence type="ECO:0000256" key="5">
    <source>
        <dbReference type="ARBA" id="ARBA00022741"/>
    </source>
</evidence>
<dbReference type="NCBIfam" id="NF033483">
    <property type="entry name" value="PknB_PASTA_kin"/>
    <property type="match status" value="1"/>
</dbReference>
<evidence type="ECO:0000259" key="13">
    <source>
        <dbReference type="PROSITE" id="PS50011"/>
    </source>
</evidence>
<feature type="transmembrane region" description="Helical" evidence="12">
    <location>
        <begin position="348"/>
        <end position="370"/>
    </location>
</feature>
<feature type="region of interest" description="Disordered" evidence="11">
    <location>
        <begin position="538"/>
        <end position="559"/>
    </location>
</feature>
<keyword evidence="4" id="KW-0677">Repeat</keyword>
<dbReference type="EMBL" id="JAUCGR010000001">
    <property type="protein sequence ID" value="MDM7830176.1"/>
    <property type="molecule type" value="Genomic_DNA"/>
</dbReference>
<proteinExistence type="predicted"/>
<dbReference type="Proteomes" id="UP001321453">
    <property type="component" value="Unassembled WGS sequence"/>
</dbReference>
<evidence type="ECO:0000256" key="3">
    <source>
        <dbReference type="ARBA" id="ARBA00022679"/>
    </source>
</evidence>
<protein>
    <recommendedName>
        <fullName evidence="1">non-specific serine/threonine protein kinase</fullName>
        <ecNumber evidence="1">2.7.11.1</ecNumber>
    </recommendedName>
</protein>
<keyword evidence="12" id="KW-0812">Transmembrane</keyword>
<dbReference type="SMART" id="SM00220">
    <property type="entry name" value="S_TKc"/>
    <property type="match status" value="1"/>
</dbReference>
<evidence type="ECO:0000256" key="11">
    <source>
        <dbReference type="SAM" id="MobiDB-lite"/>
    </source>
</evidence>
<dbReference type="CDD" id="cd14014">
    <property type="entry name" value="STKc_PknB_like"/>
    <property type="match status" value="1"/>
</dbReference>
<evidence type="ECO:0000256" key="8">
    <source>
        <dbReference type="ARBA" id="ARBA00047899"/>
    </source>
</evidence>
<feature type="compositionally biased region" description="Low complexity" evidence="11">
    <location>
        <begin position="656"/>
        <end position="665"/>
    </location>
</feature>
<reference evidence="15 16" key="1">
    <citation type="submission" date="2023-06" db="EMBL/GenBank/DDBJ databases">
        <title>Cellulomonas sp. MW9 Whole genome sequence.</title>
        <authorList>
            <person name="Park S."/>
        </authorList>
    </citation>
    <scope>NUCLEOTIDE SEQUENCE [LARGE SCALE GENOMIC DNA]</scope>
    <source>
        <strain evidence="15 16">MW9</strain>
    </source>
</reference>
<dbReference type="SUPFAM" id="SSF56112">
    <property type="entry name" value="Protein kinase-like (PK-like)"/>
    <property type="match status" value="1"/>
</dbReference>
<feature type="compositionally biased region" description="Polar residues" evidence="11">
    <location>
        <begin position="489"/>
        <end position="500"/>
    </location>
</feature>
<comment type="catalytic activity">
    <reaction evidence="8">
        <text>L-threonyl-[protein] + ATP = O-phospho-L-threonyl-[protein] + ADP + H(+)</text>
        <dbReference type="Rhea" id="RHEA:46608"/>
        <dbReference type="Rhea" id="RHEA-COMP:11060"/>
        <dbReference type="Rhea" id="RHEA-COMP:11605"/>
        <dbReference type="ChEBI" id="CHEBI:15378"/>
        <dbReference type="ChEBI" id="CHEBI:30013"/>
        <dbReference type="ChEBI" id="CHEBI:30616"/>
        <dbReference type="ChEBI" id="CHEBI:61977"/>
        <dbReference type="ChEBI" id="CHEBI:456216"/>
        <dbReference type="EC" id="2.7.11.1"/>
    </reaction>
</comment>
<evidence type="ECO:0000313" key="15">
    <source>
        <dbReference type="EMBL" id="MDM7830176.1"/>
    </source>
</evidence>
<dbReference type="InterPro" id="IPR008271">
    <property type="entry name" value="Ser/Thr_kinase_AS"/>
</dbReference>
<organism evidence="15 16">
    <name type="scientific">Cellulomonas edaphi</name>
    <dbReference type="NCBI Taxonomy" id="3053468"/>
    <lineage>
        <taxon>Bacteria</taxon>
        <taxon>Bacillati</taxon>
        <taxon>Actinomycetota</taxon>
        <taxon>Actinomycetes</taxon>
        <taxon>Micrococcales</taxon>
        <taxon>Cellulomonadaceae</taxon>
        <taxon>Cellulomonas</taxon>
    </lineage>
</organism>
<dbReference type="Gene3D" id="1.10.510.10">
    <property type="entry name" value="Transferase(Phosphotransferase) domain 1"/>
    <property type="match status" value="1"/>
</dbReference>
<evidence type="ECO:0000256" key="1">
    <source>
        <dbReference type="ARBA" id="ARBA00012513"/>
    </source>
</evidence>
<evidence type="ECO:0000256" key="7">
    <source>
        <dbReference type="ARBA" id="ARBA00022840"/>
    </source>
</evidence>
<keyword evidence="12" id="KW-1133">Transmembrane helix</keyword>
<dbReference type="Pfam" id="PF00069">
    <property type="entry name" value="Pkinase"/>
    <property type="match status" value="1"/>
</dbReference>
<feature type="binding site" evidence="10">
    <location>
        <position position="42"/>
    </location>
    <ligand>
        <name>ATP</name>
        <dbReference type="ChEBI" id="CHEBI:30616"/>
    </ligand>
</feature>
<dbReference type="InterPro" id="IPR000719">
    <property type="entry name" value="Prot_kinase_dom"/>
</dbReference>
<comment type="catalytic activity">
    <reaction evidence="9">
        <text>L-seryl-[protein] + ATP = O-phospho-L-seryl-[protein] + ADP + H(+)</text>
        <dbReference type="Rhea" id="RHEA:17989"/>
        <dbReference type="Rhea" id="RHEA-COMP:9863"/>
        <dbReference type="Rhea" id="RHEA-COMP:11604"/>
        <dbReference type="ChEBI" id="CHEBI:15378"/>
        <dbReference type="ChEBI" id="CHEBI:29999"/>
        <dbReference type="ChEBI" id="CHEBI:30616"/>
        <dbReference type="ChEBI" id="CHEBI:83421"/>
        <dbReference type="ChEBI" id="CHEBI:456216"/>
        <dbReference type="EC" id="2.7.11.1"/>
    </reaction>
</comment>
<evidence type="ECO:0000256" key="6">
    <source>
        <dbReference type="ARBA" id="ARBA00022777"/>
    </source>
</evidence>
<feature type="region of interest" description="Disordered" evidence="11">
    <location>
        <begin position="604"/>
        <end position="630"/>
    </location>
</feature>
<dbReference type="GO" id="GO:0016301">
    <property type="term" value="F:kinase activity"/>
    <property type="evidence" value="ECO:0007669"/>
    <property type="project" value="UniProtKB-KW"/>
</dbReference>
<dbReference type="PANTHER" id="PTHR43289">
    <property type="entry name" value="MITOGEN-ACTIVATED PROTEIN KINASE KINASE KINASE 20-RELATED"/>
    <property type="match status" value="1"/>
</dbReference>
<feature type="domain" description="PASTA" evidence="14">
    <location>
        <begin position="444"/>
        <end position="512"/>
    </location>
</feature>
<dbReference type="InterPro" id="IPR017441">
    <property type="entry name" value="Protein_kinase_ATP_BS"/>
</dbReference>
<evidence type="ECO:0000259" key="14">
    <source>
        <dbReference type="PROSITE" id="PS51178"/>
    </source>
</evidence>
<evidence type="ECO:0000256" key="2">
    <source>
        <dbReference type="ARBA" id="ARBA00022527"/>
    </source>
</evidence>
<dbReference type="PROSITE" id="PS51178">
    <property type="entry name" value="PASTA"/>
    <property type="match status" value="4"/>
</dbReference>
<dbReference type="InterPro" id="IPR011009">
    <property type="entry name" value="Kinase-like_dom_sf"/>
</dbReference>
<feature type="domain" description="Protein kinase" evidence="13">
    <location>
        <begin position="13"/>
        <end position="284"/>
    </location>
</feature>
<feature type="region of interest" description="Disordered" evidence="11">
    <location>
        <begin position="643"/>
        <end position="665"/>
    </location>
</feature>
<feature type="domain" description="PASTA" evidence="14">
    <location>
        <begin position="513"/>
        <end position="576"/>
    </location>
</feature>
<feature type="region of interest" description="Disordered" evidence="11">
    <location>
        <begin position="472"/>
        <end position="500"/>
    </location>
</feature>
<comment type="caution">
    <text evidence="15">The sequence shown here is derived from an EMBL/GenBank/DDBJ whole genome shotgun (WGS) entry which is preliminary data.</text>
</comment>
<evidence type="ECO:0000256" key="4">
    <source>
        <dbReference type="ARBA" id="ARBA00022737"/>
    </source>
</evidence>
<dbReference type="Gene3D" id="3.30.10.20">
    <property type="match status" value="4"/>
</dbReference>
<keyword evidence="6 15" id="KW-0418">Kinase</keyword>
<keyword evidence="12" id="KW-0472">Membrane</keyword>
<keyword evidence="16" id="KW-1185">Reference proteome</keyword>
<dbReference type="CDD" id="cd06577">
    <property type="entry name" value="PASTA_pknB"/>
    <property type="match status" value="4"/>
</dbReference>
<evidence type="ECO:0000256" key="9">
    <source>
        <dbReference type="ARBA" id="ARBA00048679"/>
    </source>
</evidence>
<accession>A0ABT7S3H8</accession>
<dbReference type="Pfam" id="PF03793">
    <property type="entry name" value="PASTA"/>
    <property type="match status" value="4"/>
</dbReference>
<keyword evidence="5 10" id="KW-0547">Nucleotide-binding</keyword>
<feature type="domain" description="PASTA" evidence="14">
    <location>
        <begin position="577"/>
        <end position="645"/>
    </location>
</feature>
<evidence type="ECO:0000313" key="16">
    <source>
        <dbReference type="Proteomes" id="UP001321453"/>
    </source>
</evidence>
<dbReference type="SMART" id="SM00740">
    <property type="entry name" value="PASTA"/>
    <property type="match status" value="4"/>
</dbReference>